<feature type="non-terminal residue" evidence="1">
    <location>
        <position position="162"/>
    </location>
</feature>
<proteinExistence type="predicted"/>
<evidence type="ECO:0000313" key="1">
    <source>
        <dbReference type="EMBL" id="MBN3580729.1"/>
    </source>
</evidence>
<sequence>DTDGVTADVSQTYTLSSDSWTQDVDVSSLAAGTITVKAVVTNSQSASGEGSDTFTLDKQAPTLASANPVSFDPGSAVVGTDNVKVTVTFDEAVTQPSGSQLGDEAIIWDAVSTAKTVWVGQVNIRSTATKAESLPLSIKGFEDASGNPGAENTDHQFALQPV</sequence>
<evidence type="ECO:0008006" key="3">
    <source>
        <dbReference type="Google" id="ProtNLM"/>
    </source>
</evidence>
<keyword evidence="2" id="KW-1185">Reference proteome</keyword>
<comment type="caution">
    <text evidence="1">The sequence shown here is derived from an EMBL/GenBank/DDBJ whole genome shotgun (WGS) entry which is preliminary data.</text>
</comment>
<evidence type="ECO:0000313" key="2">
    <source>
        <dbReference type="Proteomes" id="UP000779070"/>
    </source>
</evidence>
<dbReference type="Proteomes" id="UP000779070">
    <property type="component" value="Unassembled WGS sequence"/>
</dbReference>
<name>A0ABS3A8Z2_9VIBR</name>
<feature type="non-terminal residue" evidence="1">
    <location>
        <position position="1"/>
    </location>
</feature>
<dbReference type="RefSeq" id="WP_206372357.1">
    <property type="nucleotide sequence ID" value="NZ_CAWPTQ010000024.1"/>
</dbReference>
<accession>A0ABS3A8Z2</accession>
<organism evidence="1 2">
    <name type="scientific">Vibrio neptunius</name>
    <dbReference type="NCBI Taxonomy" id="170651"/>
    <lineage>
        <taxon>Bacteria</taxon>
        <taxon>Pseudomonadati</taxon>
        <taxon>Pseudomonadota</taxon>
        <taxon>Gammaproteobacteria</taxon>
        <taxon>Vibrionales</taxon>
        <taxon>Vibrionaceae</taxon>
        <taxon>Vibrio</taxon>
    </lineage>
</organism>
<gene>
    <name evidence="1" type="ORF">JYA62_24355</name>
</gene>
<dbReference type="EMBL" id="JAFHLB010000115">
    <property type="protein sequence ID" value="MBN3580729.1"/>
    <property type="molecule type" value="Genomic_DNA"/>
</dbReference>
<reference evidence="1 2" key="1">
    <citation type="submission" date="2021-02" db="EMBL/GenBank/DDBJ databases">
        <title>Draft Genome Sequences of 5 Vibrio neptunius Strains Isolated From of Bivalve Hatcheries.</title>
        <authorList>
            <person name="Galvis F."/>
            <person name="Barja J.L."/>
            <person name="Lemos M.L."/>
            <person name="Balado M."/>
        </authorList>
    </citation>
    <scope>NUCLEOTIDE SEQUENCE [LARGE SCALE GENOMIC DNA]</scope>
    <source>
        <strain evidence="1 2">PP-145.98</strain>
    </source>
</reference>
<protein>
    <recommendedName>
        <fullName evidence="3">Bacterial Ig-like domain-containing protein</fullName>
    </recommendedName>
</protein>